<sequence length="56" mass="6157">MCISHTQYSHSLFFFSIPNHHPTTSSQLVSLTSHQSHALASSPWTLVTNSLPHPAS</sequence>
<dbReference type="AlphaFoldDB" id="A0A5B7J4I2"/>
<protein>
    <submittedName>
        <fullName evidence="1">Uncharacterized protein</fullName>
    </submittedName>
</protein>
<reference evidence="1 2" key="1">
    <citation type="submission" date="2019-05" db="EMBL/GenBank/DDBJ databases">
        <title>Another draft genome of Portunus trituberculatus and its Hox gene families provides insights of decapod evolution.</title>
        <authorList>
            <person name="Jeong J.-H."/>
            <person name="Song I."/>
            <person name="Kim S."/>
            <person name="Choi T."/>
            <person name="Kim D."/>
            <person name="Ryu S."/>
            <person name="Kim W."/>
        </authorList>
    </citation>
    <scope>NUCLEOTIDE SEQUENCE [LARGE SCALE GENOMIC DNA]</scope>
    <source>
        <tissue evidence="1">Muscle</tissue>
    </source>
</reference>
<organism evidence="1 2">
    <name type="scientific">Portunus trituberculatus</name>
    <name type="common">Swimming crab</name>
    <name type="synonym">Neptunus trituberculatus</name>
    <dbReference type="NCBI Taxonomy" id="210409"/>
    <lineage>
        <taxon>Eukaryota</taxon>
        <taxon>Metazoa</taxon>
        <taxon>Ecdysozoa</taxon>
        <taxon>Arthropoda</taxon>
        <taxon>Crustacea</taxon>
        <taxon>Multicrustacea</taxon>
        <taxon>Malacostraca</taxon>
        <taxon>Eumalacostraca</taxon>
        <taxon>Eucarida</taxon>
        <taxon>Decapoda</taxon>
        <taxon>Pleocyemata</taxon>
        <taxon>Brachyura</taxon>
        <taxon>Eubrachyura</taxon>
        <taxon>Portunoidea</taxon>
        <taxon>Portunidae</taxon>
        <taxon>Portuninae</taxon>
        <taxon>Portunus</taxon>
    </lineage>
</organism>
<accession>A0A5B7J4I2</accession>
<dbReference type="Proteomes" id="UP000324222">
    <property type="component" value="Unassembled WGS sequence"/>
</dbReference>
<evidence type="ECO:0000313" key="1">
    <source>
        <dbReference type="EMBL" id="MPC91072.1"/>
    </source>
</evidence>
<comment type="caution">
    <text evidence="1">The sequence shown here is derived from an EMBL/GenBank/DDBJ whole genome shotgun (WGS) entry which is preliminary data.</text>
</comment>
<gene>
    <name evidence="1" type="ORF">E2C01_086085</name>
</gene>
<keyword evidence="2" id="KW-1185">Reference proteome</keyword>
<name>A0A5B7J4I2_PORTR</name>
<dbReference type="EMBL" id="VSRR010086475">
    <property type="protein sequence ID" value="MPC91072.1"/>
    <property type="molecule type" value="Genomic_DNA"/>
</dbReference>
<proteinExistence type="predicted"/>
<evidence type="ECO:0000313" key="2">
    <source>
        <dbReference type="Proteomes" id="UP000324222"/>
    </source>
</evidence>